<protein>
    <submittedName>
        <fullName evidence="1">Uncharacterized protein</fullName>
    </submittedName>
</protein>
<reference evidence="2" key="1">
    <citation type="journal article" date="2015" name="MBio">
        <title>Genome-Resolved Metagenomic Analysis Reveals Roles for Candidate Phyla and Other Microbial Community Members in Biogeochemical Transformations in Oil Reservoirs.</title>
        <authorList>
            <person name="Hu P."/>
            <person name="Tom L."/>
            <person name="Singh A."/>
            <person name="Thomas B.C."/>
            <person name="Baker B.J."/>
            <person name="Piceno Y.M."/>
            <person name="Andersen G.L."/>
            <person name="Banfield J.F."/>
        </authorList>
    </citation>
    <scope>NUCLEOTIDE SEQUENCE [LARGE SCALE GENOMIC DNA]</scope>
</reference>
<dbReference type="PANTHER" id="PTHR34874:SF1">
    <property type="entry name" value="PROTEIN YCHN"/>
    <property type="match status" value="1"/>
</dbReference>
<gene>
    <name evidence="1" type="ORF">XD94_0716</name>
</gene>
<evidence type="ECO:0000313" key="1">
    <source>
        <dbReference type="EMBL" id="KUK80887.1"/>
    </source>
</evidence>
<dbReference type="InterPro" id="IPR027396">
    <property type="entry name" value="DsrEFH-like"/>
</dbReference>
<dbReference type="GO" id="GO:0005829">
    <property type="term" value="C:cytosol"/>
    <property type="evidence" value="ECO:0007669"/>
    <property type="project" value="TreeGrafter"/>
</dbReference>
<dbReference type="EMBL" id="LGGP01000100">
    <property type="protein sequence ID" value="KUK80887.1"/>
    <property type="molecule type" value="Genomic_DNA"/>
</dbReference>
<dbReference type="PANTHER" id="PTHR34874">
    <property type="entry name" value="PROTEIN YCHN"/>
    <property type="match status" value="1"/>
</dbReference>
<dbReference type="PATRIC" id="fig|1184387.3.peg.1099"/>
<dbReference type="SUPFAM" id="SSF75169">
    <property type="entry name" value="DsrEFH-like"/>
    <property type="match status" value="1"/>
</dbReference>
<name>A0A124FYD9_9BACT</name>
<comment type="caution">
    <text evidence="1">The sequence shown here is derived from an EMBL/GenBank/DDBJ whole genome shotgun (WGS) entry which is preliminary data.</text>
</comment>
<accession>A0A124FYD9</accession>
<dbReference type="Gene3D" id="3.40.1260.10">
    <property type="entry name" value="DsrEFH-like"/>
    <property type="match status" value="1"/>
</dbReference>
<dbReference type="Pfam" id="PF02635">
    <property type="entry name" value="DsrE"/>
    <property type="match status" value="1"/>
</dbReference>
<sequence>MKITIQVFAPPYSYEDLDTAIKIAEAGLDKGHEVTVFLFADSILSVNSKVKPIRIDRDIPRKLESLIQEKGLKVEICGICMDYRGVTKDMIIEGSNPSGLPELASLIYNSDRFVNLMA</sequence>
<organism evidence="1 2">
    <name type="scientific">Mesotoga prima</name>
    <dbReference type="NCBI Taxonomy" id="1184387"/>
    <lineage>
        <taxon>Bacteria</taxon>
        <taxon>Thermotogati</taxon>
        <taxon>Thermotogota</taxon>
        <taxon>Thermotogae</taxon>
        <taxon>Kosmotogales</taxon>
        <taxon>Kosmotogaceae</taxon>
        <taxon>Mesotoga</taxon>
    </lineage>
</organism>
<dbReference type="Proteomes" id="UP000054092">
    <property type="component" value="Unassembled WGS sequence"/>
</dbReference>
<dbReference type="InterPro" id="IPR003787">
    <property type="entry name" value="Sulphur_relay_DsrE/F-like"/>
</dbReference>
<proteinExistence type="predicted"/>
<evidence type="ECO:0000313" key="2">
    <source>
        <dbReference type="Proteomes" id="UP000054092"/>
    </source>
</evidence>
<dbReference type="AlphaFoldDB" id="A0A124FYD9"/>